<protein>
    <submittedName>
        <fullName evidence="1">Uncharacterized protein</fullName>
    </submittedName>
</protein>
<organism evidence="1 2">
    <name type="scientific">Sphingobium wenxiniae (strain DSM 21828 / CGMCC 1.7748 / JZ-1)</name>
    <dbReference type="NCBI Taxonomy" id="595605"/>
    <lineage>
        <taxon>Bacteria</taxon>
        <taxon>Pseudomonadati</taxon>
        <taxon>Pseudomonadota</taxon>
        <taxon>Alphaproteobacteria</taxon>
        <taxon>Sphingomonadales</taxon>
        <taxon>Sphingomonadaceae</taxon>
        <taxon>Sphingobium</taxon>
    </lineage>
</organism>
<sequence>MTLTYSELIKLLAAMNGIADESEGAFKARLRHFQRLGFPRGSNTGKGRRAEYDLDMVMQLALAIEFMQAGVSPQRTVDLISKNWLETRIYMLFAAAPGELKSDDGRVLSNELALCVSPESLRDLSTDGESEIDYYEAFEFVEVSKLPAFFGQDAINPTIGVFYRWIVILLRPLVAILFLRMEEHLNIDAEKAFSELQSNVEKQAKLIEEGARAINETLAKRNDQHPQT</sequence>
<proteinExistence type="predicted"/>
<evidence type="ECO:0000313" key="2">
    <source>
        <dbReference type="Proteomes" id="UP000316624"/>
    </source>
</evidence>
<evidence type="ECO:0000313" key="1">
    <source>
        <dbReference type="EMBL" id="TWH95275.1"/>
    </source>
</evidence>
<dbReference type="RefSeq" id="WP_145072456.1">
    <property type="nucleotide sequence ID" value="NZ_JACIIY010000002.1"/>
</dbReference>
<dbReference type="EMBL" id="VLKK01000004">
    <property type="protein sequence ID" value="TWH95275.1"/>
    <property type="molecule type" value="Genomic_DNA"/>
</dbReference>
<dbReference type="AlphaFoldDB" id="A0A562KJ03"/>
<name>A0A562KJ03_SPHWJ</name>
<dbReference type="Proteomes" id="UP000316624">
    <property type="component" value="Unassembled WGS sequence"/>
</dbReference>
<keyword evidence="2" id="KW-1185">Reference proteome</keyword>
<comment type="caution">
    <text evidence="1">The sequence shown here is derived from an EMBL/GenBank/DDBJ whole genome shotgun (WGS) entry which is preliminary data.</text>
</comment>
<gene>
    <name evidence="1" type="ORF">IQ35_01531</name>
</gene>
<reference evidence="1 2" key="1">
    <citation type="journal article" date="2015" name="Stand. Genomic Sci.">
        <title>Genomic Encyclopedia of Bacterial and Archaeal Type Strains, Phase III: the genomes of soil and plant-associated and newly described type strains.</title>
        <authorList>
            <person name="Whitman W.B."/>
            <person name="Woyke T."/>
            <person name="Klenk H.P."/>
            <person name="Zhou Y."/>
            <person name="Lilburn T.G."/>
            <person name="Beck B.J."/>
            <person name="De Vos P."/>
            <person name="Vandamme P."/>
            <person name="Eisen J.A."/>
            <person name="Garrity G."/>
            <person name="Hugenholtz P."/>
            <person name="Kyrpides N.C."/>
        </authorList>
    </citation>
    <scope>NUCLEOTIDE SEQUENCE [LARGE SCALE GENOMIC DNA]</scope>
    <source>
        <strain evidence="1 2">CGMCC 1.7748</strain>
    </source>
</reference>
<accession>A0A562KJ03</accession>